<dbReference type="Proteomes" id="UP000228380">
    <property type="component" value="Unplaced"/>
</dbReference>
<dbReference type="RefSeq" id="XP_038978288.1">
    <property type="nucleotide sequence ID" value="XM_039122360.1"/>
</dbReference>
<gene>
    <name evidence="4" type="primary">LOC120108684</name>
</gene>
<sequence length="166" mass="18454">MSSMRPSEGGGDGREEVAAGVGAERVRESGKDEGTPPPVLQAPAHLIARVFSQLDCVDLLNCSLVCKQWYRESAELREGWKNEYLEARHLYGMSVKRESHPPSSTCSIRGLGRTPSEDSSSPSRSRKRSIFLTDILMTQPKKGKGEGIKMEQGLHVSQKFLLYQLY</sequence>
<dbReference type="InterPro" id="IPR001810">
    <property type="entry name" value="F-box_dom"/>
</dbReference>
<feature type="region of interest" description="Disordered" evidence="1">
    <location>
        <begin position="96"/>
        <end position="126"/>
    </location>
</feature>
<dbReference type="SUPFAM" id="SSF81383">
    <property type="entry name" value="F-box domain"/>
    <property type="match status" value="1"/>
</dbReference>
<dbReference type="AlphaFoldDB" id="A0A8B9A376"/>
<dbReference type="Pfam" id="PF12937">
    <property type="entry name" value="F-box-like"/>
    <property type="match status" value="1"/>
</dbReference>
<evidence type="ECO:0000313" key="4">
    <source>
        <dbReference type="RefSeq" id="XP_038978288.1"/>
    </source>
</evidence>
<accession>A0A8B9A376</accession>
<dbReference type="PROSITE" id="PS50181">
    <property type="entry name" value="FBOX"/>
    <property type="match status" value="1"/>
</dbReference>
<dbReference type="GeneID" id="120108684"/>
<dbReference type="Gene3D" id="1.20.1280.50">
    <property type="match status" value="1"/>
</dbReference>
<dbReference type="InterPro" id="IPR036047">
    <property type="entry name" value="F-box-like_dom_sf"/>
</dbReference>
<evidence type="ECO:0000256" key="1">
    <source>
        <dbReference type="SAM" id="MobiDB-lite"/>
    </source>
</evidence>
<organism evidence="3 4">
    <name type="scientific">Phoenix dactylifera</name>
    <name type="common">Date palm</name>
    <dbReference type="NCBI Taxonomy" id="42345"/>
    <lineage>
        <taxon>Eukaryota</taxon>
        <taxon>Viridiplantae</taxon>
        <taxon>Streptophyta</taxon>
        <taxon>Embryophyta</taxon>
        <taxon>Tracheophyta</taxon>
        <taxon>Spermatophyta</taxon>
        <taxon>Magnoliopsida</taxon>
        <taxon>Liliopsida</taxon>
        <taxon>Arecaceae</taxon>
        <taxon>Coryphoideae</taxon>
        <taxon>Phoeniceae</taxon>
        <taxon>Phoenix</taxon>
    </lineage>
</organism>
<feature type="domain" description="F-box" evidence="2">
    <location>
        <begin position="36"/>
        <end position="83"/>
    </location>
</feature>
<reference evidence="4" key="1">
    <citation type="submission" date="2025-08" db="UniProtKB">
        <authorList>
            <consortium name="RefSeq"/>
        </authorList>
    </citation>
    <scope>IDENTIFICATION</scope>
    <source>
        <tissue evidence="4">Young leaves</tissue>
    </source>
</reference>
<dbReference type="KEGG" id="pda:120108684"/>
<feature type="region of interest" description="Disordered" evidence="1">
    <location>
        <begin position="1"/>
        <end position="39"/>
    </location>
</feature>
<feature type="compositionally biased region" description="Low complexity" evidence="1">
    <location>
        <begin position="113"/>
        <end position="123"/>
    </location>
</feature>
<evidence type="ECO:0000259" key="2">
    <source>
        <dbReference type="PROSITE" id="PS50181"/>
    </source>
</evidence>
<proteinExistence type="predicted"/>
<keyword evidence="3" id="KW-1185">Reference proteome</keyword>
<dbReference type="OrthoDB" id="2398163at2759"/>
<evidence type="ECO:0000313" key="3">
    <source>
        <dbReference type="Proteomes" id="UP000228380"/>
    </source>
</evidence>
<name>A0A8B9A376_PHODC</name>
<feature type="compositionally biased region" description="Basic and acidic residues" evidence="1">
    <location>
        <begin position="24"/>
        <end position="34"/>
    </location>
</feature>
<protein>
    <submittedName>
        <fullName evidence="4">Uncharacterized protein LOC120108684 isoform X1</fullName>
    </submittedName>
</protein>